<feature type="transmembrane region" description="Helical" evidence="1">
    <location>
        <begin position="127"/>
        <end position="145"/>
    </location>
</feature>
<gene>
    <name evidence="2" type="ORF">M8T91_00520</name>
</gene>
<feature type="transmembrane region" description="Helical" evidence="1">
    <location>
        <begin position="100"/>
        <end position="121"/>
    </location>
</feature>
<reference evidence="2 3" key="1">
    <citation type="submission" date="2022-05" db="EMBL/GenBank/DDBJ databases">
        <title>Microbulbifer sp. nov., isolated from sponge.</title>
        <authorList>
            <person name="Gao L."/>
        </authorList>
    </citation>
    <scope>NUCLEOTIDE SEQUENCE [LARGE SCALE GENOMIC DNA]</scope>
    <source>
        <strain evidence="2 3">MI-G</strain>
    </source>
</reference>
<name>A0ABY9EB91_9GAMM</name>
<feature type="transmembrane region" description="Helical" evidence="1">
    <location>
        <begin position="157"/>
        <end position="175"/>
    </location>
</feature>
<dbReference type="Proteomes" id="UP001321520">
    <property type="component" value="Chromosome"/>
</dbReference>
<feature type="transmembrane region" description="Helical" evidence="1">
    <location>
        <begin position="234"/>
        <end position="254"/>
    </location>
</feature>
<sequence>MNTSASNLLISNQSTAKIRMNLLATPLASIFGSGFLVILPVLATATGNGMGIAIIVVTSLAYAVGTAIRFNIQHAEPIIEKGQNTLVSSLDRISDVSISVAYIISITLYLQILSSFLLAGFNLTSQLFQDISTTIVIVSIVIVALTRGLGTLNFLETWSLMTTLALVVVIILGFIQYDLASIQQGVQSIPTPTASWWEMATVVGGALIVVQGFETPRFLGNSYDAGLRVWSSRWSQVVSSTIYIAFVFLAIPLIPELGGQYADNLLIKLVTYTAIPFLSAGVVSAALLSQFSAAVADTIATQGNVTEVSQKRIHPKLIYLSIGILAIILTWSADTFEILALASKAFAFYYFLQCLIALIIAPNNLYRLGFSAIGVAMLFIVLFAKPVG</sequence>
<organism evidence="2 3">
    <name type="scientific">Microbulbifer spongiae</name>
    <dbReference type="NCBI Taxonomy" id="2944933"/>
    <lineage>
        <taxon>Bacteria</taxon>
        <taxon>Pseudomonadati</taxon>
        <taxon>Pseudomonadota</taxon>
        <taxon>Gammaproteobacteria</taxon>
        <taxon>Cellvibrionales</taxon>
        <taxon>Microbulbiferaceae</taxon>
        <taxon>Microbulbifer</taxon>
    </lineage>
</organism>
<feature type="transmembrane region" description="Helical" evidence="1">
    <location>
        <begin position="339"/>
        <end position="361"/>
    </location>
</feature>
<evidence type="ECO:0000256" key="1">
    <source>
        <dbReference type="SAM" id="Phobius"/>
    </source>
</evidence>
<feature type="transmembrane region" description="Helical" evidence="1">
    <location>
        <begin position="368"/>
        <end position="387"/>
    </location>
</feature>
<evidence type="ECO:0008006" key="4">
    <source>
        <dbReference type="Google" id="ProtNLM"/>
    </source>
</evidence>
<keyword evidence="1" id="KW-1133">Transmembrane helix</keyword>
<protein>
    <recommendedName>
        <fullName evidence="4">Amino acid permease</fullName>
    </recommendedName>
</protein>
<feature type="transmembrane region" description="Helical" evidence="1">
    <location>
        <begin position="49"/>
        <end position="72"/>
    </location>
</feature>
<feature type="transmembrane region" description="Helical" evidence="1">
    <location>
        <begin position="274"/>
        <end position="296"/>
    </location>
</feature>
<evidence type="ECO:0000313" key="3">
    <source>
        <dbReference type="Proteomes" id="UP001321520"/>
    </source>
</evidence>
<evidence type="ECO:0000313" key="2">
    <source>
        <dbReference type="EMBL" id="WKD49947.1"/>
    </source>
</evidence>
<feature type="transmembrane region" description="Helical" evidence="1">
    <location>
        <begin position="195"/>
        <end position="213"/>
    </location>
</feature>
<keyword evidence="1" id="KW-0812">Transmembrane</keyword>
<feature type="transmembrane region" description="Helical" evidence="1">
    <location>
        <begin position="21"/>
        <end position="43"/>
    </location>
</feature>
<feature type="transmembrane region" description="Helical" evidence="1">
    <location>
        <begin position="317"/>
        <end position="333"/>
    </location>
</feature>
<dbReference type="EMBL" id="CP098023">
    <property type="protein sequence ID" value="WKD49947.1"/>
    <property type="molecule type" value="Genomic_DNA"/>
</dbReference>
<proteinExistence type="predicted"/>
<keyword evidence="1" id="KW-0472">Membrane</keyword>
<dbReference type="RefSeq" id="WP_301415793.1">
    <property type="nucleotide sequence ID" value="NZ_CP098023.1"/>
</dbReference>
<keyword evidence="3" id="KW-1185">Reference proteome</keyword>
<accession>A0ABY9EB91</accession>